<comment type="caution">
    <text evidence="2">The sequence shown here is derived from an EMBL/GenBank/DDBJ whole genome shotgun (WGS) entry which is preliminary data.</text>
</comment>
<gene>
    <name evidence="2" type="ORF">WN944_010256</name>
</gene>
<dbReference type="AlphaFoldDB" id="A0AAP0MXL0"/>
<evidence type="ECO:0000313" key="2">
    <source>
        <dbReference type="EMBL" id="KAK9221827.1"/>
    </source>
</evidence>
<reference evidence="2 3" key="1">
    <citation type="submission" date="2024-05" db="EMBL/GenBank/DDBJ databases">
        <title>Haplotype-resolved chromosome-level genome assembly of Huyou (Citrus changshanensis).</title>
        <authorList>
            <person name="Miao C."/>
            <person name="Chen W."/>
            <person name="Wu Y."/>
            <person name="Wang L."/>
            <person name="Zhao S."/>
            <person name="Grierson D."/>
            <person name="Xu C."/>
            <person name="Chen K."/>
        </authorList>
    </citation>
    <scope>NUCLEOTIDE SEQUENCE [LARGE SCALE GENOMIC DNA]</scope>
    <source>
        <strain evidence="2">01-14</strain>
        <tissue evidence="2">Leaf</tissue>
    </source>
</reference>
<dbReference type="Proteomes" id="UP001428341">
    <property type="component" value="Unassembled WGS sequence"/>
</dbReference>
<keyword evidence="3" id="KW-1185">Reference proteome</keyword>
<evidence type="ECO:0000313" key="3">
    <source>
        <dbReference type="Proteomes" id="UP001428341"/>
    </source>
</evidence>
<accession>A0AAP0MXL0</accession>
<organism evidence="2 3">
    <name type="scientific">Citrus x changshan-huyou</name>
    <dbReference type="NCBI Taxonomy" id="2935761"/>
    <lineage>
        <taxon>Eukaryota</taxon>
        <taxon>Viridiplantae</taxon>
        <taxon>Streptophyta</taxon>
        <taxon>Embryophyta</taxon>
        <taxon>Tracheophyta</taxon>
        <taxon>Spermatophyta</taxon>
        <taxon>Magnoliopsida</taxon>
        <taxon>eudicotyledons</taxon>
        <taxon>Gunneridae</taxon>
        <taxon>Pentapetalae</taxon>
        <taxon>rosids</taxon>
        <taxon>malvids</taxon>
        <taxon>Sapindales</taxon>
        <taxon>Rutaceae</taxon>
        <taxon>Aurantioideae</taxon>
        <taxon>Citrus</taxon>
    </lineage>
</organism>
<name>A0AAP0MXL0_9ROSI</name>
<proteinExistence type="predicted"/>
<feature type="region of interest" description="Disordered" evidence="1">
    <location>
        <begin position="73"/>
        <end position="104"/>
    </location>
</feature>
<protein>
    <submittedName>
        <fullName evidence="2">Uncharacterized protein</fullName>
    </submittedName>
</protein>
<sequence>MPMKSIIKCSLENVVGVVFFCLVDYGYRGNNKVVQPLSILEDNEEVVSLDKSNCDAEEKENAELSGGCLFKFNSDGDKKKGKDKKEYENVPDHGSLPSVGSKGDNLVPLGNHDISIASEAFNKFGDEAIPEKDNSWETNFKFENKSVTSSIGLLN</sequence>
<dbReference type="EMBL" id="JBCGBO010000002">
    <property type="protein sequence ID" value="KAK9221827.1"/>
    <property type="molecule type" value="Genomic_DNA"/>
</dbReference>
<feature type="compositionally biased region" description="Basic and acidic residues" evidence="1">
    <location>
        <begin position="74"/>
        <end position="91"/>
    </location>
</feature>
<evidence type="ECO:0000256" key="1">
    <source>
        <dbReference type="SAM" id="MobiDB-lite"/>
    </source>
</evidence>